<gene>
    <name evidence="1" type="ORF">BDN70DRAFT_934953</name>
</gene>
<reference evidence="1" key="1">
    <citation type="submission" date="2020-11" db="EMBL/GenBank/DDBJ databases">
        <authorList>
            <consortium name="DOE Joint Genome Institute"/>
            <person name="Ahrendt S."/>
            <person name="Riley R."/>
            <person name="Andreopoulos W."/>
            <person name="Labutti K."/>
            <person name="Pangilinan J."/>
            <person name="Ruiz-Duenas F.J."/>
            <person name="Barrasa J.M."/>
            <person name="Sanchez-Garcia M."/>
            <person name="Camarero S."/>
            <person name="Miyauchi S."/>
            <person name="Serrano A."/>
            <person name="Linde D."/>
            <person name="Babiker R."/>
            <person name="Drula E."/>
            <person name="Ayuso-Fernandez I."/>
            <person name="Pacheco R."/>
            <person name="Padilla G."/>
            <person name="Ferreira P."/>
            <person name="Barriuso J."/>
            <person name="Kellner H."/>
            <person name="Castanera R."/>
            <person name="Alfaro M."/>
            <person name="Ramirez L."/>
            <person name="Pisabarro A.G."/>
            <person name="Kuo A."/>
            <person name="Tritt A."/>
            <person name="Lipzen A."/>
            <person name="He G."/>
            <person name="Yan M."/>
            <person name="Ng V."/>
            <person name="Cullen D."/>
            <person name="Martin F."/>
            <person name="Rosso M.-N."/>
            <person name="Henrissat B."/>
            <person name="Hibbett D."/>
            <person name="Martinez A.T."/>
            <person name="Grigoriev I.V."/>
        </authorList>
    </citation>
    <scope>NUCLEOTIDE SEQUENCE</scope>
    <source>
        <strain evidence="1">CIRM-BRFM 674</strain>
    </source>
</reference>
<sequence length="305" mass="34982">MSGHYNTQQMAAPSRTWQGIFHPSSAYPSTIPNNNPTPPSLTTNFGGVVYSQPRVPRDPLPDPWAQPDDFHRHGGLQRYVAALQPPMRVMSVGEEFEFPSICRMITFGNTDPAGWVQPVNLWIHGHGDIDAPNDPEVYDHINRNHPKFTFEIQWSTYPPWKIDLLRLVQQEYPDMQFLKQLTKHILLYVIAKAYRTYSEYYVYGINNTLNINPGSRSINYVSNENQFGLGGVDVFRMYLAFITMDGDQVWRARTGLVLAPRPTLQENTSSLYSVLGHHFHTQGWDEMRQAVHGTNTIWKPPFGTY</sequence>
<comment type="caution">
    <text evidence="1">The sequence shown here is derived from an EMBL/GenBank/DDBJ whole genome shotgun (WGS) entry which is preliminary data.</text>
</comment>
<dbReference type="Proteomes" id="UP000807469">
    <property type="component" value="Unassembled WGS sequence"/>
</dbReference>
<dbReference type="AlphaFoldDB" id="A0A9P5YWN4"/>
<accession>A0A9P5YWN4</accession>
<evidence type="ECO:0000313" key="1">
    <source>
        <dbReference type="EMBL" id="KAF9476531.1"/>
    </source>
</evidence>
<organism evidence="1 2">
    <name type="scientific">Pholiota conissans</name>
    <dbReference type="NCBI Taxonomy" id="109636"/>
    <lineage>
        <taxon>Eukaryota</taxon>
        <taxon>Fungi</taxon>
        <taxon>Dikarya</taxon>
        <taxon>Basidiomycota</taxon>
        <taxon>Agaricomycotina</taxon>
        <taxon>Agaricomycetes</taxon>
        <taxon>Agaricomycetidae</taxon>
        <taxon>Agaricales</taxon>
        <taxon>Agaricineae</taxon>
        <taxon>Strophariaceae</taxon>
        <taxon>Pholiota</taxon>
    </lineage>
</organism>
<name>A0A9P5YWN4_9AGAR</name>
<dbReference type="EMBL" id="MU155290">
    <property type="protein sequence ID" value="KAF9476531.1"/>
    <property type="molecule type" value="Genomic_DNA"/>
</dbReference>
<keyword evidence="2" id="KW-1185">Reference proteome</keyword>
<protein>
    <submittedName>
        <fullName evidence="1">Uncharacterized protein</fullName>
    </submittedName>
</protein>
<evidence type="ECO:0000313" key="2">
    <source>
        <dbReference type="Proteomes" id="UP000807469"/>
    </source>
</evidence>
<proteinExistence type="predicted"/>